<name>A0AAN6PQP2_9PEZI</name>
<gene>
    <name evidence="2" type="ORF">N658DRAFT_459155</name>
</gene>
<feature type="signal peptide" evidence="1">
    <location>
        <begin position="1"/>
        <end position="25"/>
    </location>
</feature>
<evidence type="ECO:0000256" key="1">
    <source>
        <dbReference type="SAM" id="SignalP"/>
    </source>
</evidence>
<feature type="chain" id="PRO_5042953243" evidence="1">
    <location>
        <begin position="26"/>
        <end position="205"/>
    </location>
</feature>
<dbReference type="Proteomes" id="UP001305647">
    <property type="component" value="Unassembled WGS sequence"/>
</dbReference>
<reference evidence="2" key="1">
    <citation type="journal article" date="2023" name="Mol. Phylogenet. Evol.">
        <title>Genome-scale phylogeny and comparative genomics of the fungal order Sordariales.</title>
        <authorList>
            <person name="Hensen N."/>
            <person name="Bonometti L."/>
            <person name="Westerberg I."/>
            <person name="Brannstrom I.O."/>
            <person name="Guillou S."/>
            <person name="Cros-Aarteil S."/>
            <person name="Calhoun S."/>
            <person name="Haridas S."/>
            <person name="Kuo A."/>
            <person name="Mondo S."/>
            <person name="Pangilinan J."/>
            <person name="Riley R."/>
            <person name="LaButti K."/>
            <person name="Andreopoulos B."/>
            <person name="Lipzen A."/>
            <person name="Chen C."/>
            <person name="Yan M."/>
            <person name="Daum C."/>
            <person name="Ng V."/>
            <person name="Clum A."/>
            <person name="Steindorff A."/>
            <person name="Ohm R.A."/>
            <person name="Martin F."/>
            <person name="Silar P."/>
            <person name="Natvig D.O."/>
            <person name="Lalanne C."/>
            <person name="Gautier V."/>
            <person name="Ament-Velasquez S.L."/>
            <person name="Kruys A."/>
            <person name="Hutchinson M.I."/>
            <person name="Powell A.J."/>
            <person name="Barry K."/>
            <person name="Miller A.N."/>
            <person name="Grigoriev I.V."/>
            <person name="Debuchy R."/>
            <person name="Gladieux P."/>
            <person name="Hiltunen Thoren M."/>
            <person name="Johannesson H."/>
        </authorList>
    </citation>
    <scope>NUCLEOTIDE SEQUENCE</scope>
    <source>
        <strain evidence="2">CBS 757.83</strain>
    </source>
</reference>
<reference evidence="2" key="2">
    <citation type="submission" date="2023-05" db="EMBL/GenBank/DDBJ databases">
        <authorList>
            <consortium name="Lawrence Berkeley National Laboratory"/>
            <person name="Steindorff A."/>
            <person name="Hensen N."/>
            <person name="Bonometti L."/>
            <person name="Westerberg I."/>
            <person name="Brannstrom I.O."/>
            <person name="Guillou S."/>
            <person name="Cros-Aarteil S."/>
            <person name="Calhoun S."/>
            <person name="Haridas S."/>
            <person name="Kuo A."/>
            <person name="Mondo S."/>
            <person name="Pangilinan J."/>
            <person name="Riley R."/>
            <person name="Labutti K."/>
            <person name="Andreopoulos B."/>
            <person name="Lipzen A."/>
            <person name="Chen C."/>
            <person name="Yanf M."/>
            <person name="Daum C."/>
            <person name="Ng V."/>
            <person name="Clum A."/>
            <person name="Ohm R."/>
            <person name="Martin F."/>
            <person name="Silar P."/>
            <person name="Natvig D."/>
            <person name="Lalanne C."/>
            <person name="Gautier V."/>
            <person name="Ament-Velasquez S.L."/>
            <person name="Kruys A."/>
            <person name="Hutchinson M.I."/>
            <person name="Powell A.J."/>
            <person name="Barry K."/>
            <person name="Miller A.N."/>
            <person name="Grigoriev I.V."/>
            <person name="Debuchy R."/>
            <person name="Gladieux P."/>
            <person name="Thoren M.H."/>
            <person name="Johannesson H."/>
        </authorList>
    </citation>
    <scope>NUCLEOTIDE SEQUENCE</scope>
    <source>
        <strain evidence="2">CBS 757.83</strain>
    </source>
</reference>
<protein>
    <submittedName>
        <fullName evidence="2">Uncharacterized protein</fullName>
    </submittedName>
</protein>
<keyword evidence="3" id="KW-1185">Reference proteome</keyword>
<comment type="caution">
    <text evidence="2">The sequence shown here is derived from an EMBL/GenBank/DDBJ whole genome shotgun (WGS) entry which is preliminary data.</text>
</comment>
<evidence type="ECO:0000313" key="2">
    <source>
        <dbReference type="EMBL" id="KAK4096167.1"/>
    </source>
</evidence>
<keyword evidence="1" id="KW-0732">Signal</keyword>
<accession>A0AAN6PQP2</accession>
<organism evidence="2 3">
    <name type="scientific">Parathielavia hyrcaniae</name>
    <dbReference type="NCBI Taxonomy" id="113614"/>
    <lineage>
        <taxon>Eukaryota</taxon>
        <taxon>Fungi</taxon>
        <taxon>Dikarya</taxon>
        <taxon>Ascomycota</taxon>
        <taxon>Pezizomycotina</taxon>
        <taxon>Sordariomycetes</taxon>
        <taxon>Sordariomycetidae</taxon>
        <taxon>Sordariales</taxon>
        <taxon>Chaetomiaceae</taxon>
        <taxon>Parathielavia</taxon>
    </lineage>
</organism>
<dbReference type="AlphaFoldDB" id="A0AAN6PQP2"/>
<dbReference type="EMBL" id="MU863733">
    <property type="protein sequence ID" value="KAK4096167.1"/>
    <property type="molecule type" value="Genomic_DNA"/>
</dbReference>
<evidence type="ECO:0000313" key="3">
    <source>
        <dbReference type="Proteomes" id="UP001305647"/>
    </source>
</evidence>
<sequence>MAPRTHFTFSTLLLCLGVFAPYIAGQTSTIITTSSSTSSLDYLRGVRACFASDAICGVENDLNDQCEQQREARGGEGYYECVCASGIAAVDEACDNCQLVYGMISTRAFNYTATCSSKGYTLAPIPSSVLDQQSSRNATQYSGTGMAPVEPLTDAVTIQGSPTDLPTVATTFSLPLQTGAAACRLPDFWLVAGFAMAHGLLGTQR</sequence>
<proteinExistence type="predicted"/>